<keyword evidence="2" id="KW-1185">Reference proteome</keyword>
<accession>A0A261XSM7</accession>
<dbReference type="EMBL" id="MVBO01000445">
    <property type="protein sequence ID" value="OZJ01370.1"/>
    <property type="molecule type" value="Genomic_DNA"/>
</dbReference>
<gene>
    <name evidence="1" type="ORF">BZG36_05776</name>
</gene>
<dbReference type="AlphaFoldDB" id="A0A261XSM7"/>
<comment type="caution">
    <text evidence="1">The sequence shown here is derived from an EMBL/GenBank/DDBJ whole genome shotgun (WGS) entry which is preliminary data.</text>
</comment>
<dbReference type="OrthoDB" id="5731673at2759"/>
<reference evidence="1 2" key="1">
    <citation type="journal article" date="2017" name="Mycologia">
        <title>Bifiguratus adelaidae, gen. et sp. nov., a new member of Mucoromycotina in endophytic and soil-dwelling habitats.</title>
        <authorList>
            <person name="Torres-Cruz T.J."/>
            <person name="Billingsley Tobias T.L."/>
            <person name="Almatruk M."/>
            <person name="Hesse C."/>
            <person name="Kuske C.R."/>
            <person name="Desiro A."/>
            <person name="Benucci G.M."/>
            <person name="Bonito G."/>
            <person name="Stajich J.E."/>
            <person name="Dunlap C."/>
            <person name="Arnold A.E."/>
            <person name="Porras-Alfaro A."/>
        </authorList>
    </citation>
    <scope>NUCLEOTIDE SEQUENCE [LARGE SCALE GENOMIC DNA]</scope>
    <source>
        <strain evidence="1 2">AZ0501</strain>
    </source>
</reference>
<dbReference type="Proteomes" id="UP000242875">
    <property type="component" value="Unassembled WGS sequence"/>
</dbReference>
<evidence type="ECO:0000313" key="2">
    <source>
        <dbReference type="Proteomes" id="UP000242875"/>
    </source>
</evidence>
<feature type="non-terminal residue" evidence="1">
    <location>
        <position position="214"/>
    </location>
</feature>
<protein>
    <submittedName>
        <fullName evidence="1">Uncharacterized protein</fullName>
    </submittedName>
</protein>
<organism evidence="1 2">
    <name type="scientific">Bifiguratus adelaidae</name>
    <dbReference type="NCBI Taxonomy" id="1938954"/>
    <lineage>
        <taxon>Eukaryota</taxon>
        <taxon>Fungi</taxon>
        <taxon>Fungi incertae sedis</taxon>
        <taxon>Mucoromycota</taxon>
        <taxon>Mucoromycotina</taxon>
        <taxon>Endogonomycetes</taxon>
        <taxon>Endogonales</taxon>
        <taxon>Endogonales incertae sedis</taxon>
        <taxon>Bifiguratus</taxon>
    </lineage>
</organism>
<sequence>MEYNELPAYVRQAIPQNAYESAPDDVRTYWVGRVRRNEHNITQASHNLDEDYSDAYEHQELPPHINIVEHRFILKQAHAEPTRTGFINTIRSRFHALSNVEHYRVRNISVLYDYPNETVQWFSFSRANVESIGLEQLLEHLVVGQDEWDDDFYGGSDYVRNYFTMRSLNFHRFCIVVEIIQGGMGEVEYDYFKCIEVGDSSAKDCLIDCFRYLS</sequence>
<evidence type="ECO:0000313" key="1">
    <source>
        <dbReference type="EMBL" id="OZJ01370.1"/>
    </source>
</evidence>
<name>A0A261XSM7_9FUNG</name>
<proteinExistence type="predicted"/>